<accession>A0A8T4GJS5</accession>
<dbReference type="AlphaFoldDB" id="A0A8T4GJS5"/>
<dbReference type="EMBL" id="JAGGKQ010000018">
    <property type="protein sequence ID" value="MBP1923265.1"/>
    <property type="molecule type" value="Genomic_DNA"/>
</dbReference>
<sequence length="322" mass="36816">MVNYPPPKGKYEALLNVVKVLAEDGPLSPKELVEKDEIRAFGYSEADGTTLSPGNSSQAYDELEDVLGVVTSNTNRNLRLTRSSEETDPFLPDASGEGLATLLNSDGNQELRRAEVTAFLLRKLNTYDMSIQGGTIDKAFHEFTRVLWRERDSTTGVYKSDWSPKNLIGSDKLPGGGKWNNNKVKFIRDRAVNLGVAEREYTNAGRDNLLPVFSTDVFQIGFYLTYQYFKQQENETSPEFEEFYQKFKTAWYPLPREFYNRHIMTQGLLARETIISRNSHPILYSKLEEENEAQEQFKVRHFEAETAWSEDITASEFEIEAV</sequence>
<organism evidence="1 2">
    <name type="scientific">Halorubrum alkaliphilum</name>
    <dbReference type="NCBI Taxonomy" id="261290"/>
    <lineage>
        <taxon>Archaea</taxon>
        <taxon>Methanobacteriati</taxon>
        <taxon>Methanobacteriota</taxon>
        <taxon>Stenosarchaea group</taxon>
        <taxon>Halobacteria</taxon>
        <taxon>Halobacteriales</taxon>
        <taxon>Haloferacaceae</taxon>
        <taxon>Halorubrum</taxon>
    </lineage>
</organism>
<evidence type="ECO:0000313" key="2">
    <source>
        <dbReference type="Proteomes" id="UP000823588"/>
    </source>
</evidence>
<dbReference type="RefSeq" id="WP_209486093.1">
    <property type="nucleotide sequence ID" value="NZ_JAGGKQ010000018.1"/>
</dbReference>
<reference evidence="1" key="1">
    <citation type="submission" date="2021-03" db="EMBL/GenBank/DDBJ databases">
        <title>Genomic Encyclopedia of Type Strains, Phase IV (KMG-IV): sequencing the most valuable type-strain genomes for metagenomic binning, comparative biology and taxonomic classification.</title>
        <authorList>
            <person name="Goeker M."/>
        </authorList>
    </citation>
    <scope>NUCLEOTIDE SEQUENCE</scope>
    <source>
        <strain evidence="1">DSM 23564</strain>
    </source>
</reference>
<dbReference type="Proteomes" id="UP000823588">
    <property type="component" value="Unassembled WGS sequence"/>
</dbReference>
<gene>
    <name evidence="1" type="ORF">J2751_002304</name>
</gene>
<comment type="caution">
    <text evidence="1">The sequence shown here is derived from an EMBL/GenBank/DDBJ whole genome shotgun (WGS) entry which is preliminary data.</text>
</comment>
<proteinExistence type="predicted"/>
<name>A0A8T4GJS5_9EURY</name>
<keyword evidence="2" id="KW-1185">Reference proteome</keyword>
<evidence type="ECO:0000313" key="1">
    <source>
        <dbReference type="EMBL" id="MBP1923265.1"/>
    </source>
</evidence>
<protein>
    <submittedName>
        <fullName evidence="1">Uncharacterized protein</fullName>
    </submittedName>
</protein>